<sequence>MYKIGLLLPITQYQRPKPTPHPPIPYICAVPLSETTKELNNEHALL</sequence>
<organism evidence="1">
    <name type="scientific">Anguilla anguilla</name>
    <name type="common">European freshwater eel</name>
    <name type="synonym">Muraena anguilla</name>
    <dbReference type="NCBI Taxonomy" id="7936"/>
    <lineage>
        <taxon>Eukaryota</taxon>
        <taxon>Metazoa</taxon>
        <taxon>Chordata</taxon>
        <taxon>Craniata</taxon>
        <taxon>Vertebrata</taxon>
        <taxon>Euteleostomi</taxon>
        <taxon>Actinopterygii</taxon>
        <taxon>Neopterygii</taxon>
        <taxon>Teleostei</taxon>
        <taxon>Anguilliformes</taxon>
        <taxon>Anguillidae</taxon>
        <taxon>Anguilla</taxon>
    </lineage>
</organism>
<dbReference type="AlphaFoldDB" id="A0A0E9WNM3"/>
<evidence type="ECO:0000313" key="1">
    <source>
        <dbReference type="EMBL" id="JAH91063.1"/>
    </source>
</evidence>
<name>A0A0E9WNM3_ANGAN</name>
<dbReference type="EMBL" id="GBXM01017514">
    <property type="protein sequence ID" value="JAH91063.1"/>
    <property type="molecule type" value="Transcribed_RNA"/>
</dbReference>
<proteinExistence type="predicted"/>
<reference evidence="1" key="1">
    <citation type="submission" date="2014-11" db="EMBL/GenBank/DDBJ databases">
        <authorList>
            <person name="Amaro Gonzalez C."/>
        </authorList>
    </citation>
    <scope>NUCLEOTIDE SEQUENCE</scope>
</reference>
<accession>A0A0E9WNM3</accession>
<reference evidence="1" key="2">
    <citation type="journal article" date="2015" name="Fish Shellfish Immunol.">
        <title>Early steps in the European eel (Anguilla anguilla)-Vibrio vulnificus interaction in the gills: Role of the RtxA13 toxin.</title>
        <authorList>
            <person name="Callol A."/>
            <person name="Pajuelo D."/>
            <person name="Ebbesson L."/>
            <person name="Teles M."/>
            <person name="MacKenzie S."/>
            <person name="Amaro C."/>
        </authorList>
    </citation>
    <scope>NUCLEOTIDE SEQUENCE</scope>
</reference>
<protein>
    <submittedName>
        <fullName evidence="1">Uncharacterized protein</fullName>
    </submittedName>
</protein>